<keyword evidence="3" id="KW-1185">Reference proteome</keyword>
<evidence type="ECO:0000313" key="2">
    <source>
        <dbReference type="EMBL" id="UTW13471.1"/>
    </source>
</evidence>
<dbReference type="RefSeq" id="WP_255855661.1">
    <property type="nucleotide sequence ID" value="NZ_CP073347.1"/>
</dbReference>
<feature type="transmembrane region" description="Helical" evidence="1">
    <location>
        <begin position="7"/>
        <end position="25"/>
    </location>
</feature>
<evidence type="ECO:0000256" key="1">
    <source>
        <dbReference type="SAM" id="Phobius"/>
    </source>
</evidence>
<dbReference type="EMBL" id="CP073347">
    <property type="protein sequence ID" value="UTW13471.1"/>
    <property type="molecule type" value="Genomic_DNA"/>
</dbReference>
<accession>A0ABY5HM42</accession>
<evidence type="ECO:0000313" key="3">
    <source>
        <dbReference type="Proteomes" id="UP001058461"/>
    </source>
</evidence>
<evidence type="ECO:0008006" key="4">
    <source>
        <dbReference type="Google" id="ProtNLM"/>
    </source>
</evidence>
<dbReference type="Proteomes" id="UP001058461">
    <property type="component" value="Chromosome"/>
</dbReference>
<reference evidence="2" key="1">
    <citation type="submission" date="2021-04" db="EMBL/GenBank/DDBJ databases">
        <title>Oceanospirillales bacteria with DddD are important DMSP degraders in coastal seawater.</title>
        <authorList>
            <person name="Liu J."/>
        </authorList>
    </citation>
    <scope>NUCLEOTIDE SEQUENCE</scope>
    <source>
        <strain evidence="2">D13-1</strain>
    </source>
</reference>
<organism evidence="2 3">
    <name type="scientific">Marinobacterium rhizophilum</name>
    <dbReference type="NCBI Taxonomy" id="420402"/>
    <lineage>
        <taxon>Bacteria</taxon>
        <taxon>Pseudomonadati</taxon>
        <taxon>Pseudomonadota</taxon>
        <taxon>Gammaproteobacteria</taxon>
        <taxon>Oceanospirillales</taxon>
        <taxon>Oceanospirillaceae</taxon>
        <taxon>Marinobacterium</taxon>
    </lineage>
</organism>
<sequence>MPKQLSLALLMLRLGIFSVFLFWSLDKLLRPEHAAKVFDVFFGLAGLGENVFYVIGVAQLVLVLAFVAGLLKTWTYGIILALHTVSTLASFGKYLQPFDNLLFFAAWPMLAACLALFLLRDYDTWTLSRKAAVATTAD</sequence>
<protein>
    <recommendedName>
        <fullName evidence="4">DoxX protein</fullName>
    </recommendedName>
</protein>
<proteinExistence type="predicted"/>
<keyword evidence="1" id="KW-1133">Transmembrane helix</keyword>
<feature type="transmembrane region" description="Helical" evidence="1">
    <location>
        <begin position="51"/>
        <end position="71"/>
    </location>
</feature>
<name>A0ABY5HM42_9GAMM</name>
<feature type="transmembrane region" description="Helical" evidence="1">
    <location>
        <begin position="101"/>
        <end position="119"/>
    </location>
</feature>
<keyword evidence="1" id="KW-0472">Membrane</keyword>
<gene>
    <name evidence="2" type="ORF">KDW95_07450</name>
</gene>
<keyword evidence="1" id="KW-0812">Transmembrane</keyword>